<evidence type="ECO:0000256" key="2">
    <source>
        <dbReference type="ARBA" id="ARBA00022553"/>
    </source>
</evidence>
<evidence type="ECO:0000313" key="7">
    <source>
        <dbReference type="Proteomes" id="UP000192566"/>
    </source>
</evidence>
<reference evidence="6 7" key="1">
    <citation type="submission" date="2017-02" db="EMBL/GenBank/DDBJ databases">
        <title>The new phylogeny of genus Mycobacterium.</title>
        <authorList>
            <person name="Tortoli E."/>
            <person name="Trovato A."/>
            <person name="Cirillo D.M."/>
        </authorList>
    </citation>
    <scope>NUCLEOTIDE SEQUENCE [LARGE SCALE GENOMIC DNA]</scope>
    <source>
        <strain evidence="6 7">DSM 44471</strain>
    </source>
</reference>
<dbReference type="InterPro" id="IPR036736">
    <property type="entry name" value="ACP-like_sf"/>
</dbReference>
<dbReference type="Gene3D" id="1.10.1200.10">
    <property type="entry name" value="ACP-like"/>
    <property type="match status" value="1"/>
</dbReference>
<dbReference type="SMART" id="SM00822">
    <property type="entry name" value="PKS_KR"/>
    <property type="match status" value="1"/>
</dbReference>
<protein>
    <submittedName>
        <fullName evidence="6">Polyketide synthase</fullName>
    </submittedName>
</protein>
<evidence type="ECO:0000256" key="5">
    <source>
        <dbReference type="ARBA" id="ARBA00023268"/>
    </source>
</evidence>
<dbReference type="Gene3D" id="3.30.70.3290">
    <property type="match status" value="1"/>
</dbReference>
<dbReference type="AlphaFoldDB" id="A0A1X0DWV6"/>
<dbReference type="InterPro" id="IPR036291">
    <property type="entry name" value="NAD(P)-bd_dom_sf"/>
</dbReference>
<gene>
    <name evidence="6" type="ORF">BST25_00935</name>
</gene>
<dbReference type="SUPFAM" id="SSF51735">
    <property type="entry name" value="NAD(P)-binding Rossmann-fold domains"/>
    <property type="match status" value="2"/>
</dbReference>
<dbReference type="Proteomes" id="UP000192566">
    <property type="component" value="Unassembled WGS sequence"/>
</dbReference>
<keyword evidence="1" id="KW-0596">Phosphopantetheine</keyword>
<dbReference type="SUPFAM" id="SSF52151">
    <property type="entry name" value="FabD/lysophospholipase-like"/>
    <property type="match status" value="1"/>
</dbReference>
<dbReference type="InterPro" id="IPR016035">
    <property type="entry name" value="Acyl_Trfase/lysoPLipase"/>
</dbReference>
<name>A0A1X0DWV6_MYCHE</name>
<comment type="caution">
    <text evidence="6">The sequence shown here is derived from an EMBL/GenBank/DDBJ whole genome shotgun (WGS) entry which is preliminary data.</text>
</comment>
<dbReference type="GO" id="GO:0071770">
    <property type="term" value="P:DIM/DIP cell wall layer assembly"/>
    <property type="evidence" value="ECO:0007669"/>
    <property type="project" value="TreeGrafter"/>
</dbReference>
<keyword evidence="7" id="KW-1185">Reference proteome</keyword>
<dbReference type="OrthoDB" id="9778690at2"/>
<dbReference type="PANTHER" id="PTHR43775:SF37">
    <property type="entry name" value="SI:DKEY-61P9.11"/>
    <property type="match status" value="1"/>
</dbReference>
<dbReference type="Pfam" id="PF00698">
    <property type="entry name" value="Acyl_transf_1"/>
    <property type="match status" value="1"/>
</dbReference>
<dbReference type="InterPro" id="IPR050091">
    <property type="entry name" value="PKS_NRPS_Biosynth_Enz"/>
</dbReference>
<dbReference type="Pfam" id="PF00550">
    <property type="entry name" value="PP-binding"/>
    <property type="match status" value="1"/>
</dbReference>
<dbReference type="InterPro" id="IPR006162">
    <property type="entry name" value="Ppantetheine_attach_site"/>
</dbReference>
<proteinExistence type="predicted"/>
<evidence type="ECO:0000313" key="6">
    <source>
        <dbReference type="EMBL" id="ORA76709.1"/>
    </source>
</evidence>
<dbReference type="InterPro" id="IPR014043">
    <property type="entry name" value="Acyl_transferase_dom"/>
</dbReference>
<dbReference type="GO" id="GO:0031177">
    <property type="term" value="F:phosphopantetheine binding"/>
    <property type="evidence" value="ECO:0007669"/>
    <property type="project" value="InterPro"/>
</dbReference>
<dbReference type="EMBL" id="MVHR01000001">
    <property type="protein sequence ID" value="ORA76709.1"/>
    <property type="molecule type" value="Genomic_DNA"/>
</dbReference>
<dbReference type="SUPFAM" id="SSF55048">
    <property type="entry name" value="Probable ACP-binding domain of malonyl-CoA ACP transacylase"/>
    <property type="match status" value="1"/>
</dbReference>
<dbReference type="PANTHER" id="PTHR43775">
    <property type="entry name" value="FATTY ACID SYNTHASE"/>
    <property type="match status" value="1"/>
</dbReference>
<dbReference type="SMART" id="SM00823">
    <property type="entry name" value="PKS_PP"/>
    <property type="match status" value="1"/>
</dbReference>
<evidence type="ECO:0000256" key="3">
    <source>
        <dbReference type="ARBA" id="ARBA00022679"/>
    </source>
</evidence>
<dbReference type="STRING" id="53376.BST25_00935"/>
<organism evidence="6 7">
    <name type="scientific">Mycobacterium heidelbergense</name>
    <dbReference type="NCBI Taxonomy" id="53376"/>
    <lineage>
        <taxon>Bacteria</taxon>
        <taxon>Bacillati</taxon>
        <taxon>Actinomycetota</taxon>
        <taxon>Actinomycetes</taxon>
        <taxon>Mycobacteriales</taxon>
        <taxon>Mycobacteriaceae</taxon>
        <taxon>Mycobacterium</taxon>
        <taxon>Mycobacterium simiae complex</taxon>
    </lineage>
</organism>
<dbReference type="GO" id="GO:0004312">
    <property type="term" value="F:fatty acid synthase activity"/>
    <property type="evidence" value="ECO:0007669"/>
    <property type="project" value="TreeGrafter"/>
</dbReference>
<dbReference type="InterPro" id="IPR009081">
    <property type="entry name" value="PP-bd_ACP"/>
</dbReference>
<dbReference type="GO" id="GO:0006633">
    <property type="term" value="P:fatty acid biosynthetic process"/>
    <property type="evidence" value="ECO:0007669"/>
    <property type="project" value="TreeGrafter"/>
</dbReference>
<keyword evidence="2" id="KW-0597">Phosphoprotein</keyword>
<evidence type="ECO:0000256" key="4">
    <source>
        <dbReference type="ARBA" id="ARBA00022857"/>
    </source>
</evidence>
<dbReference type="Gene3D" id="3.40.366.10">
    <property type="entry name" value="Malonyl-Coenzyme A Acyl Carrier Protein, domain 2"/>
    <property type="match status" value="1"/>
</dbReference>
<dbReference type="InterPro" id="IPR057326">
    <property type="entry name" value="KR_dom"/>
</dbReference>
<dbReference type="CDD" id="cd05274">
    <property type="entry name" value="KR_FAS_SDR_x"/>
    <property type="match status" value="1"/>
</dbReference>
<dbReference type="InterPro" id="IPR016036">
    <property type="entry name" value="Malonyl_transacylase_ACP-bd"/>
</dbReference>
<keyword evidence="5" id="KW-0511">Multifunctional enzyme</keyword>
<dbReference type="SMART" id="SM00827">
    <property type="entry name" value="PKS_AT"/>
    <property type="match status" value="1"/>
</dbReference>
<dbReference type="Pfam" id="PF08659">
    <property type="entry name" value="KR"/>
    <property type="match status" value="1"/>
</dbReference>
<dbReference type="InterPro" id="IPR001227">
    <property type="entry name" value="Ac_transferase_dom_sf"/>
</dbReference>
<dbReference type="PROSITE" id="PS00012">
    <property type="entry name" value="PHOSPHOPANTETHEINE"/>
    <property type="match status" value="1"/>
</dbReference>
<keyword evidence="4" id="KW-0521">NADP</keyword>
<dbReference type="RefSeq" id="WP_083072084.1">
    <property type="nucleotide sequence ID" value="NZ_AP022615.1"/>
</dbReference>
<dbReference type="InterPro" id="IPR013968">
    <property type="entry name" value="PKS_KR"/>
</dbReference>
<evidence type="ECO:0000256" key="1">
    <source>
        <dbReference type="ARBA" id="ARBA00022450"/>
    </source>
</evidence>
<dbReference type="NCBIfam" id="NF037940">
    <property type="entry name" value="PKS_MbtD"/>
    <property type="match status" value="1"/>
</dbReference>
<dbReference type="Gene3D" id="3.40.50.720">
    <property type="entry name" value="NAD(P)-binding Rossmann-like Domain"/>
    <property type="match status" value="1"/>
</dbReference>
<sequence>MPAHPLPDGRIPVLLSAHEEDLIGQDAAAIGDYLRRAPEASVASVAETLLRTRRVRRHRAVARAADATELAAALAALAGGDDHRLIARSSETATPRTAFVFPGQGNQWPSMGADAYRRLAAYRSEADRCSEAFTAAGLPSPLVYLVTGPERAWSQLDVQAAQFTHAVSLAQVWRSCGVLPDITLGHSLGEVAAAYVAGSVGPADAVAVIAARAAVVERLAGPYGMAVLGAGVDEAERLITETTGWLEVSVVNSPSSTVVSGDRDAVARIVTQAERRGLFVREIDVAFPAHTSALEPLRGELAELLPASGFVDSPVEFIGSAHGDIVLPGTDFTGYWYDNLRNTVRFDRAAAVAAQRGVGTFVEMSAHPSLAYALTDQLDGALVVGSGRRDEPVVEQLSANIAAAAVANPGYRWVDVVGTVGGPTLPGFPNAPMRAVHLWAGAESPPDEPALTVAVEEWEPGHDPSTGTGCAMAVVALTGAPGAEPLAARLTAAIDGHPRCRLVAPEEAEIAVLIAPDLPDRDVTVAAAEIRGAIGAGLNYTASLGPRCRRAWLITANAECVGPEQRLPAQAALAAMHRSVGFEFPDCTFAHLDLPDRDLGAGDALACVDALLDDGDTEVALRGGASGLRRHVRVLRERAQLAPRRRLDARALDHVVITGGGGGIGMRYARHCVERGARRLTLLSRNGIDRERLGGLIDGRDVEVYAPACDITDPEMLSAVAAEYAADGASLLIHAAGAAGFAPHCRLAGADLAAMFGAKVIGLARMVEAWPMLQGSRILLCSSVSGVWGGYGHAGYAAANRLLDVLAGQLRANGLDCTSVRWGLWPGTGIAGADEIARVERSGMVAMDPGAAVDAGLRHDAADPLIFAADFERLRMFFESQGAAMPFGTRLRDRGADTAGDKTVAGLVRAELAAALRLAGPESVDLNATLTDLGVDSLLALDLRKRLRRGVGRSVPLGRLLGGITGIELIDALGPDRPLERLESSRD</sequence>
<dbReference type="GO" id="GO:0005886">
    <property type="term" value="C:plasma membrane"/>
    <property type="evidence" value="ECO:0007669"/>
    <property type="project" value="TreeGrafter"/>
</dbReference>
<keyword evidence="3" id="KW-0808">Transferase</keyword>
<dbReference type="GO" id="GO:0005737">
    <property type="term" value="C:cytoplasm"/>
    <property type="evidence" value="ECO:0007669"/>
    <property type="project" value="TreeGrafter"/>
</dbReference>
<dbReference type="PROSITE" id="PS50075">
    <property type="entry name" value="CARRIER"/>
    <property type="match status" value="1"/>
</dbReference>
<accession>A0A1X0DWV6</accession>
<dbReference type="SUPFAM" id="SSF47336">
    <property type="entry name" value="ACP-like"/>
    <property type="match status" value="1"/>
</dbReference>
<dbReference type="InterPro" id="IPR020806">
    <property type="entry name" value="PKS_PP-bd"/>
</dbReference>